<accession>A0A3R1AGX9</accession>
<dbReference type="Proteomes" id="UP000885348">
    <property type="component" value="Unassembled WGS sequence"/>
</dbReference>
<organism evidence="1">
    <name type="scientific">Salmonella enterica I</name>
    <dbReference type="NCBI Taxonomy" id="59201"/>
    <lineage>
        <taxon>Bacteria</taxon>
        <taxon>Pseudomonadati</taxon>
        <taxon>Pseudomonadota</taxon>
        <taxon>Gammaproteobacteria</taxon>
        <taxon>Enterobacterales</taxon>
        <taxon>Enterobacteriaceae</taxon>
        <taxon>Salmonella</taxon>
    </lineage>
</organism>
<gene>
    <name evidence="1" type="ORF">D7N80_19940</name>
</gene>
<evidence type="ECO:0000313" key="1">
    <source>
        <dbReference type="EMBL" id="MML55523.1"/>
    </source>
</evidence>
<dbReference type="AlphaFoldDB" id="A0A3R1AGX9"/>
<comment type="caution">
    <text evidence="1">The sequence shown here is derived from an EMBL/GenBank/DDBJ whole genome shotgun (WGS) entry which is preliminary data.</text>
</comment>
<protein>
    <submittedName>
        <fullName evidence="1">Uncharacterized protein</fullName>
    </submittedName>
</protein>
<name>A0A3R1AGX9_SALET</name>
<reference evidence="1" key="1">
    <citation type="submission" date="2018-09" db="EMBL/GenBank/DDBJ databases">
        <authorList>
            <person name="Ashton P.M."/>
            <person name="Dallman T."/>
            <person name="Nair S."/>
            <person name="De Pinna E."/>
            <person name="Peters T."/>
            <person name="Grant K."/>
        </authorList>
    </citation>
    <scope>NUCLEOTIDE SEQUENCE [LARGE SCALE GENOMIC DNA]</scope>
    <source>
        <strain evidence="1">598938</strain>
    </source>
</reference>
<proteinExistence type="predicted"/>
<dbReference type="EMBL" id="RVVJ01000026">
    <property type="protein sequence ID" value="MML55523.1"/>
    <property type="molecule type" value="Genomic_DNA"/>
</dbReference>
<sequence length="104" mass="12109">MNTCGMRTYASCQGHGFSVRKRLPCVAFTAPLPLAQCLVKRVREDAESLSPRLYPGREVTAHFNSQFRLCRRPAPEPPRLYGDRYWRKTLDKDFQQLCRMMKTV</sequence>